<feature type="domain" description="VOC" evidence="1">
    <location>
        <begin position="2"/>
        <end position="135"/>
    </location>
</feature>
<sequence length="138" mass="14832">MPLDHIALHTKDIVKLAAFYEAALKPLGYEEHHSVVEGAVRGYGAPGHPADLWISAFPGKVPAGFEELPVGAWGGPIHIAFKAETKEQVHAFHEAAIANGGQCNGPPGPRTQTFVTEYAAFVHDPDGRNIEVNYVTPK</sequence>
<gene>
    <name evidence="2" type="ORF">D9611_010821</name>
</gene>
<dbReference type="Gene3D" id="3.10.180.10">
    <property type="entry name" value="2,3-Dihydroxybiphenyl 1,2-Dioxygenase, domain 1"/>
    <property type="match status" value="1"/>
</dbReference>
<proteinExistence type="predicted"/>
<dbReference type="CDD" id="cd07262">
    <property type="entry name" value="VOC_like"/>
    <property type="match status" value="1"/>
</dbReference>
<evidence type="ECO:0000259" key="1">
    <source>
        <dbReference type="PROSITE" id="PS51819"/>
    </source>
</evidence>
<dbReference type="SUPFAM" id="SSF54593">
    <property type="entry name" value="Glyoxalase/Bleomycin resistance protein/Dihydroxybiphenyl dioxygenase"/>
    <property type="match status" value="1"/>
</dbReference>
<dbReference type="InterPro" id="IPR004360">
    <property type="entry name" value="Glyas_Fos-R_dOase_dom"/>
</dbReference>
<keyword evidence="3" id="KW-1185">Reference proteome</keyword>
<dbReference type="EMBL" id="JAACJK010000169">
    <property type="protein sequence ID" value="KAF5320531.1"/>
    <property type="molecule type" value="Genomic_DNA"/>
</dbReference>
<dbReference type="InterPro" id="IPR037523">
    <property type="entry name" value="VOC_core"/>
</dbReference>
<dbReference type="PROSITE" id="PS51819">
    <property type="entry name" value="VOC"/>
    <property type="match status" value="1"/>
</dbReference>
<name>A0A8H5F1V9_9AGAR</name>
<dbReference type="InterPro" id="IPR029068">
    <property type="entry name" value="Glyas_Bleomycin-R_OHBP_Dase"/>
</dbReference>
<comment type="caution">
    <text evidence="2">The sequence shown here is derived from an EMBL/GenBank/DDBJ whole genome shotgun (WGS) entry which is preliminary data.</text>
</comment>
<organism evidence="2 3">
    <name type="scientific">Ephemerocybe angulata</name>
    <dbReference type="NCBI Taxonomy" id="980116"/>
    <lineage>
        <taxon>Eukaryota</taxon>
        <taxon>Fungi</taxon>
        <taxon>Dikarya</taxon>
        <taxon>Basidiomycota</taxon>
        <taxon>Agaricomycotina</taxon>
        <taxon>Agaricomycetes</taxon>
        <taxon>Agaricomycetidae</taxon>
        <taxon>Agaricales</taxon>
        <taxon>Agaricineae</taxon>
        <taxon>Psathyrellaceae</taxon>
        <taxon>Ephemerocybe</taxon>
    </lineage>
</organism>
<dbReference type="OrthoDB" id="10249419at2759"/>
<accession>A0A8H5F1V9</accession>
<dbReference type="AlphaFoldDB" id="A0A8H5F1V9"/>
<dbReference type="PANTHER" id="PTHR35006">
    <property type="entry name" value="GLYOXALASE FAMILY PROTEIN (AFU_ORTHOLOGUE AFUA_5G14830)"/>
    <property type="match status" value="1"/>
</dbReference>
<evidence type="ECO:0000313" key="2">
    <source>
        <dbReference type="EMBL" id="KAF5320531.1"/>
    </source>
</evidence>
<evidence type="ECO:0000313" key="3">
    <source>
        <dbReference type="Proteomes" id="UP000541558"/>
    </source>
</evidence>
<dbReference type="Pfam" id="PF00903">
    <property type="entry name" value="Glyoxalase"/>
    <property type="match status" value="1"/>
</dbReference>
<reference evidence="2 3" key="1">
    <citation type="journal article" date="2020" name="ISME J.">
        <title>Uncovering the hidden diversity of litter-decomposition mechanisms in mushroom-forming fungi.</title>
        <authorList>
            <person name="Floudas D."/>
            <person name="Bentzer J."/>
            <person name="Ahren D."/>
            <person name="Johansson T."/>
            <person name="Persson P."/>
            <person name="Tunlid A."/>
        </authorList>
    </citation>
    <scope>NUCLEOTIDE SEQUENCE [LARGE SCALE GENOMIC DNA]</scope>
    <source>
        <strain evidence="2 3">CBS 175.51</strain>
    </source>
</reference>
<dbReference type="PANTHER" id="PTHR35006:SF2">
    <property type="entry name" value="GLYOXALASE FAMILY PROTEIN (AFU_ORTHOLOGUE AFUA_5G14830)"/>
    <property type="match status" value="1"/>
</dbReference>
<protein>
    <recommendedName>
        <fullName evidence="1">VOC domain-containing protein</fullName>
    </recommendedName>
</protein>
<dbReference type="Proteomes" id="UP000541558">
    <property type="component" value="Unassembled WGS sequence"/>
</dbReference>